<dbReference type="Pfam" id="PF01344">
    <property type="entry name" value="Kelch_1"/>
    <property type="match status" value="2"/>
</dbReference>
<dbReference type="PROSITE" id="PS00108">
    <property type="entry name" value="PROTEIN_KINASE_ST"/>
    <property type="match status" value="1"/>
</dbReference>
<dbReference type="Gene3D" id="2.120.10.80">
    <property type="entry name" value="Kelch-type beta propeller"/>
    <property type="match status" value="1"/>
</dbReference>
<dbReference type="InterPro" id="IPR015915">
    <property type="entry name" value="Kelch-typ_b-propeller"/>
</dbReference>
<feature type="coiled-coil region" evidence="1">
    <location>
        <begin position="472"/>
        <end position="571"/>
    </location>
</feature>
<feature type="domain" description="Protein kinase" evidence="3">
    <location>
        <begin position="615"/>
        <end position="851"/>
    </location>
</feature>
<evidence type="ECO:0000256" key="2">
    <source>
        <dbReference type="SAM" id="MobiDB-lite"/>
    </source>
</evidence>
<dbReference type="PANTHER" id="PTHR48011:SF84">
    <property type="entry name" value="KINASE, PUTATIVE-RELATED"/>
    <property type="match status" value="1"/>
</dbReference>
<dbReference type="Pfam" id="PF00069">
    <property type="entry name" value="Pkinase"/>
    <property type="match status" value="1"/>
</dbReference>
<evidence type="ECO:0000259" key="3">
    <source>
        <dbReference type="PROSITE" id="PS50011"/>
    </source>
</evidence>
<dbReference type="PROSITE" id="PS50011">
    <property type="entry name" value="PROTEIN_KINASE_DOM"/>
    <property type="match status" value="1"/>
</dbReference>
<keyword evidence="1" id="KW-0175">Coiled coil</keyword>
<dbReference type="Proteomes" id="UP001190700">
    <property type="component" value="Unassembled WGS sequence"/>
</dbReference>
<feature type="coiled-coil region" evidence="1">
    <location>
        <begin position="946"/>
        <end position="973"/>
    </location>
</feature>
<protein>
    <recommendedName>
        <fullName evidence="3">Protein kinase domain-containing protein</fullName>
    </recommendedName>
</protein>
<organism evidence="4 5">
    <name type="scientific">Cymbomonas tetramitiformis</name>
    <dbReference type="NCBI Taxonomy" id="36881"/>
    <lineage>
        <taxon>Eukaryota</taxon>
        <taxon>Viridiplantae</taxon>
        <taxon>Chlorophyta</taxon>
        <taxon>Pyramimonadophyceae</taxon>
        <taxon>Pyramimonadales</taxon>
        <taxon>Pyramimonadaceae</taxon>
        <taxon>Cymbomonas</taxon>
    </lineage>
</organism>
<dbReference type="AlphaFoldDB" id="A0AAE0F9W9"/>
<dbReference type="SMART" id="SM00612">
    <property type="entry name" value="Kelch"/>
    <property type="match status" value="2"/>
</dbReference>
<dbReference type="SUPFAM" id="SSF117281">
    <property type="entry name" value="Kelch motif"/>
    <property type="match status" value="1"/>
</dbReference>
<dbReference type="InterPro" id="IPR011009">
    <property type="entry name" value="Kinase-like_dom_sf"/>
</dbReference>
<accession>A0AAE0F9W9</accession>
<dbReference type="GO" id="GO:0005524">
    <property type="term" value="F:ATP binding"/>
    <property type="evidence" value="ECO:0007669"/>
    <property type="project" value="InterPro"/>
</dbReference>
<reference evidence="4 5" key="1">
    <citation type="journal article" date="2015" name="Genome Biol. Evol.">
        <title>Comparative Genomics of a Bacterivorous Green Alga Reveals Evolutionary Causalities and Consequences of Phago-Mixotrophic Mode of Nutrition.</title>
        <authorList>
            <person name="Burns J.A."/>
            <person name="Paasch A."/>
            <person name="Narechania A."/>
            <person name="Kim E."/>
        </authorList>
    </citation>
    <scope>NUCLEOTIDE SEQUENCE [LARGE SCALE GENOMIC DNA]</scope>
    <source>
        <strain evidence="4 5">PLY_AMNH</strain>
    </source>
</reference>
<keyword evidence="5" id="KW-1185">Reference proteome</keyword>
<sequence>AGSRWGVRSAGAWACAAAIHGRHIYVLGGCDWSSRLRTVERMDLISGKWEPVEDMSTPRGGCAAVATGPYIYAIGGSDGMHRLHSVERLDVRFGWWEPVADMGTRRDGCAAAVVAGCFPVDTPAQSPLPLTAHSLEGGEAIAPAPDALPTASQWQAARAADMRITGAGGLVTLDLLHRAVQAMRRQLDSKPALPAKLRALVCLLRDYAEAAGEEEAKQEGEVEREQEVEPPEGVVLRARWADAWLCRDRWQAAQREVRRAVAEVQGMEEQGEIRAGTRGPPAVLQQTIDARDEARGAYLSTLRGGLEEREALGPSVSARLEELQELVATWRSALQGEGMAGAIVDMPDAKHPKRDPRVAAANYDEWEKNRRGHRLARTTESALAALRGALHACFASDEPEDKEGDPAATRTTPEASPAELGRCTEEAHNAMRAELSFLEAPRDGEDELPDVGELREAGAVVLTGCLREEAEAKRTAEEIRMLGRELQELQGAAGSAAQEGVEDAVKRLQGAGQAVARLRRQLKRRLLDQEELAEAAAAAEAGESARAAELAEAARGEVAEVRRQLRSEQCTAHTAMCALAAVERHFPEVMWHMQSGVPAELLPLWRPERSREDFALWDRQPQLGARHEVFQATDEEGRVFAVKEFPIRDSDPGALQTLWKEASLLHRMRHPAIAPVLAIFVSQQLGNTTYYGLQMPWYEHGRLDQWYAAQEPDEDAVRRGMLRVLEAVAHLHQAQVVHCDIKPANIVVDGAGRPHLLDFDISVDRAARTFSTGLQLSSPSVCGTQGYLAPEMGTTGATPATDVFAFGATLEVVTSSPARRSSDLINLLHCLQAEDPARRPSAAEACQHPYFAEVWAWQHEQARLCCVRGALSACGGAQHRLSAGVECTNRLSQGAHFVCDRCLTGHVRRESDKAGGRVGCPCAQDPETECESCDYSDVELARHLPAADFERHLSNLRRNLEEAVEREMEAQRAEDLRREVARLKVCKICCDNEADTVFMDCGHIVSCNECAVMIMANDNSRILKYYAEERFAGSLAL</sequence>
<gene>
    <name evidence="4" type="ORF">CYMTET_35261</name>
</gene>
<dbReference type="GO" id="GO:0007165">
    <property type="term" value="P:signal transduction"/>
    <property type="evidence" value="ECO:0007669"/>
    <property type="project" value="TreeGrafter"/>
</dbReference>
<proteinExistence type="predicted"/>
<dbReference type="Gene3D" id="1.10.1170.10">
    <property type="entry name" value="Inhibitor Of Apoptosis Protein (2mihbC-IAP-1), Chain A"/>
    <property type="match status" value="1"/>
</dbReference>
<dbReference type="InterPro" id="IPR008271">
    <property type="entry name" value="Ser/Thr_kinase_AS"/>
</dbReference>
<dbReference type="InterPro" id="IPR011029">
    <property type="entry name" value="DEATH-like_dom_sf"/>
</dbReference>
<dbReference type="InterPro" id="IPR052751">
    <property type="entry name" value="Plant_MAPKKK"/>
</dbReference>
<dbReference type="PANTHER" id="PTHR48011">
    <property type="entry name" value="CCR4-NOT TRANSCRIPTIONAL COMPLEX SUBUNIT CAF120-RELATED"/>
    <property type="match status" value="1"/>
</dbReference>
<dbReference type="InterPro" id="IPR000719">
    <property type="entry name" value="Prot_kinase_dom"/>
</dbReference>
<feature type="region of interest" description="Disordered" evidence="2">
    <location>
        <begin position="394"/>
        <end position="420"/>
    </location>
</feature>
<evidence type="ECO:0000256" key="1">
    <source>
        <dbReference type="SAM" id="Coils"/>
    </source>
</evidence>
<evidence type="ECO:0000313" key="5">
    <source>
        <dbReference type="Proteomes" id="UP001190700"/>
    </source>
</evidence>
<evidence type="ECO:0000313" key="4">
    <source>
        <dbReference type="EMBL" id="KAK3255561.1"/>
    </source>
</evidence>
<dbReference type="Pfam" id="PF13920">
    <property type="entry name" value="zf-C3HC4_3"/>
    <property type="match status" value="1"/>
</dbReference>
<dbReference type="SUPFAM" id="SSF56112">
    <property type="entry name" value="Protein kinase-like (PK-like)"/>
    <property type="match status" value="1"/>
</dbReference>
<dbReference type="Gene3D" id="1.10.510.10">
    <property type="entry name" value="Transferase(Phosphotransferase) domain 1"/>
    <property type="match status" value="1"/>
</dbReference>
<feature type="non-terminal residue" evidence="4">
    <location>
        <position position="1"/>
    </location>
</feature>
<dbReference type="SMART" id="SM00220">
    <property type="entry name" value="S_TKc"/>
    <property type="match status" value="1"/>
</dbReference>
<dbReference type="Gene3D" id="1.10.533.10">
    <property type="entry name" value="Death Domain, Fas"/>
    <property type="match status" value="1"/>
</dbReference>
<dbReference type="EMBL" id="LGRX02022487">
    <property type="protein sequence ID" value="KAK3255561.1"/>
    <property type="molecule type" value="Genomic_DNA"/>
</dbReference>
<comment type="caution">
    <text evidence="4">The sequence shown here is derived from an EMBL/GenBank/DDBJ whole genome shotgun (WGS) entry which is preliminary data.</text>
</comment>
<dbReference type="InterPro" id="IPR006652">
    <property type="entry name" value="Kelch_1"/>
</dbReference>
<name>A0AAE0F9W9_9CHLO</name>
<dbReference type="GO" id="GO:0004672">
    <property type="term" value="F:protein kinase activity"/>
    <property type="evidence" value="ECO:0007669"/>
    <property type="project" value="InterPro"/>
</dbReference>